<dbReference type="Pfam" id="PF01833">
    <property type="entry name" value="TIG"/>
    <property type="match status" value="1"/>
</dbReference>
<comment type="function">
    <text evidence="1 7">Component of the exocyst complex involved in the docking of exocytic vesicles with fusion sites on the plasma membrane.</text>
</comment>
<evidence type="ECO:0000256" key="6">
    <source>
        <dbReference type="ARBA" id="ARBA00022927"/>
    </source>
</evidence>
<dbReference type="InterPro" id="IPR013783">
    <property type="entry name" value="Ig-like_fold"/>
</dbReference>
<gene>
    <name evidence="11" type="ORF">Fcan01_01931</name>
</gene>
<dbReference type="OMA" id="RMWMDVD"/>
<dbReference type="CDD" id="cd00102">
    <property type="entry name" value="IPT"/>
    <property type="match status" value="1"/>
</dbReference>
<evidence type="ECO:0000256" key="8">
    <source>
        <dbReference type="SAM" id="MobiDB-lite"/>
    </source>
</evidence>
<evidence type="ECO:0000256" key="2">
    <source>
        <dbReference type="ARBA" id="ARBA00010578"/>
    </source>
</evidence>
<evidence type="ECO:0000313" key="12">
    <source>
        <dbReference type="Proteomes" id="UP000198287"/>
    </source>
</evidence>
<evidence type="ECO:0000256" key="5">
    <source>
        <dbReference type="ARBA" id="ARBA00022483"/>
    </source>
</evidence>
<dbReference type="SUPFAM" id="SSF81296">
    <property type="entry name" value="E set domains"/>
    <property type="match status" value="1"/>
</dbReference>
<comment type="similarity">
    <text evidence="2 7">Belongs to the SEC5 family.</text>
</comment>
<comment type="caution">
    <text evidence="11">The sequence shown here is derived from an EMBL/GenBank/DDBJ whole genome shotgun (WGS) entry which is preliminary data.</text>
</comment>
<dbReference type="InterPro" id="IPR002909">
    <property type="entry name" value="IPT_dom"/>
</dbReference>
<dbReference type="InterPro" id="IPR029175">
    <property type="entry name" value="EXOC2/Sec5"/>
</dbReference>
<dbReference type="STRING" id="158441.A0A226EVM9"/>
<feature type="domain" description="IPT/TIG" evidence="9">
    <location>
        <begin position="5"/>
        <end position="86"/>
    </location>
</feature>
<dbReference type="GO" id="GO:0006887">
    <property type="term" value="P:exocytosis"/>
    <property type="evidence" value="ECO:0007669"/>
    <property type="project" value="UniProtKB-KW"/>
</dbReference>
<evidence type="ECO:0000259" key="10">
    <source>
        <dbReference type="Pfam" id="PF15469"/>
    </source>
</evidence>
<feature type="domain" description="Exocyst complex component EXOC2/Sec5 N-terminal" evidence="10">
    <location>
        <begin position="123"/>
        <end position="861"/>
    </location>
</feature>
<protein>
    <recommendedName>
        <fullName evidence="3 7">Exocyst complex component 2</fullName>
    </recommendedName>
</protein>
<dbReference type="AlphaFoldDB" id="A0A226EVM9"/>
<dbReference type="FunFam" id="2.60.40.10:FF:000196">
    <property type="entry name" value="Exocyst complex component 2"/>
    <property type="match status" value="1"/>
</dbReference>
<evidence type="ECO:0000256" key="3">
    <source>
        <dbReference type="ARBA" id="ARBA00017526"/>
    </source>
</evidence>
<keyword evidence="4 7" id="KW-0813">Transport</keyword>
<evidence type="ECO:0000256" key="1">
    <source>
        <dbReference type="ARBA" id="ARBA00002660"/>
    </source>
</evidence>
<dbReference type="Gene3D" id="2.60.40.10">
    <property type="entry name" value="Immunoglobulins"/>
    <property type="match status" value="1"/>
</dbReference>
<name>A0A226EVM9_FOLCA</name>
<keyword evidence="5 7" id="KW-0268">Exocytosis</keyword>
<dbReference type="GO" id="GO:0015031">
    <property type="term" value="P:protein transport"/>
    <property type="evidence" value="ECO:0007669"/>
    <property type="project" value="UniProtKB-KW"/>
</dbReference>
<dbReference type="SUPFAM" id="SSF74788">
    <property type="entry name" value="Cullin repeat-like"/>
    <property type="match status" value="1"/>
</dbReference>
<evidence type="ECO:0000313" key="11">
    <source>
        <dbReference type="EMBL" id="OXA61663.1"/>
    </source>
</evidence>
<keyword evidence="12" id="KW-1185">Reference proteome</keyword>
<dbReference type="InterPro" id="IPR016159">
    <property type="entry name" value="Cullin_repeat-like_dom_sf"/>
</dbReference>
<proteinExistence type="inferred from homology"/>
<dbReference type="Proteomes" id="UP000198287">
    <property type="component" value="Unassembled WGS sequence"/>
</dbReference>
<evidence type="ECO:0000256" key="4">
    <source>
        <dbReference type="ARBA" id="ARBA00022448"/>
    </source>
</evidence>
<feature type="region of interest" description="Disordered" evidence="8">
    <location>
        <begin position="1"/>
        <end position="22"/>
    </location>
</feature>
<organism evidence="11 12">
    <name type="scientific">Folsomia candida</name>
    <name type="common">Springtail</name>
    <dbReference type="NCBI Taxonomy" id="158441"/>
    <lineage>
        <taxon>Eukaryota</taxon>
        <taxon>Metazoa</taxon>
        <taxon>Ecdysozoa</taxon>
        <taxon>Arthropoda</taxon>
        <taxon>Hexapoda</taxon>
        <taxon>Collembola</taxon>
        <taxon>Entomobryomorpha</taxon>
        <taxon>Isotomoidea</taxon>
        <taxon>Isotomidae</taxon>
        <taxon>Proisotominae</taxon>
        <taxon>Folsomia</taxon>
    </lineage>
</organism>
<dbReference type="GO" id="GO:0006893">
    <property type="term" value="P:Golgi to plasma membrane transport"/>
    <property type="evidence" value="ECO:0007669"/>
    <property type="project" value="UniProtKB-UniRule"/>
</dbReference>
<accession>A0A226EVM9</accession>
<evidence type="ECO:0000256" key="7">
    <source>
        <dbReference type="RuleBase" id="RU365069"/>
    </source>
</evidence>
<dbReference type="GO" id="GO:0000145">
    <property type="term" value="C:exocyst"/>
    <property type="evidence" value="ECO:0007669"/>
    <property type="project" value="UniProtKB-UniRule"/>
</dbReference>
<comment type="subunit">
    <text evidence="7">Component of the exocyst complex.</text>
</comment>
<keyword evidence="6 7" id="KW-0653">Protein transport</keyword>
<dbReference type="Pfam" id="PF15469">
    <property type="entry name" value="Sec5"/>
    <property type="match status" value="1"/>
</dbReference>
<dbReference type="OrthoDB" id="26242at2759"/>
<dbReference type="EMBL" id="LNIX01000001">
    <property type="protein sequence ID" value="OXA61663.1"/>
    <property type="molecule type" value="Genomic_DNA"/>
</dbReference>
<dbReference type="InterPro" id="IPR039481">
    <property type="entry name" value="EXOC2/Sec5_N_dom"/>
</dbReference>
<evidence type="ECO:0000259" key="9">
    <source>
        <dbReference type="Pfam" id="PF01833"/>
    </source>
</evidence>
<dbReference type="PANTHER" id="PTHR13043">
    <property type="entry name" value="EXOCYST COMPLEX COMPONENT SEC5"/>
    <property type="match status" value="1"/>
</dbReference>
<reference evidence="11 12" key="1">
    <citation type="submission" date="2015-12" db="EMBL/GenBank/DDBJ databases">
        <title>The genome of Folsomia candida.</title>
        <authorList>
            <person name="Faddeeva A."/>
            <person name="Derks M.F."/>
            <person name="Anvar Y."/>
            <person name="Smit S."/>
            <person name="Van Straalen N."/>
            <person name="Roelofs D."/>
        </authorList>
    </citation>
    <scope>NUCLEOTIDE SEQUENCE [LARGE SCALE GENOMIC DNA]</scope>
    <source>
        <strain evidence="11 12">VU population</strain>
        <tissue evidence="11">Whole body</tissue>
    </source>
</reference>
<dbReference type="InterPro" id="IPR014756">
    <property type="entry name" value="Ig_E-set"/>
</dbReference>
<dbReference type="PANTHER" id="PTHR13043:SF1">
    <property type="entry name" value="EXOCYST COMPLEX COMPONENT 2"/>
    <property type="match status" value="1"/>
</dbReference>
<sequence length="866" mass="97986">MANAPQVTGISPKEGPPGTKVTIRGERLGRSQADIIGLEICGVDVLLTSEWVSPNKILARTLLCRTKGDIVVLTKSGGIGSSTVQFRGYLEPNVGPTKESAVWVEETVSVGPRPLSISTYQQEDPLQISVEGNEKKYPVEELVELFPDGSGNLRADNFSGAWFLLENHHATSFEDLKSGLHFLGRKVNFQSTEGKLSFLKENINSVMGQLDALIELKEKCDSYRKTNPNSYVSQIDDSIGVCEREAWKLFQGVLAKKDRADMTRNALSGYQRFKFLFSLPGTMDSSIQKEEFDQAINDYGRAKTLFQQPELDKPIFRKFQKEVESRVQKLRDTLKRKLLEKPPNAEDQRIMLGYLRTLECSEDLGWDCLTCHYEFISTSMKNCFQQLSSSEYPKDILRTPSKHDPQLASQPAEVVFIENLCDIFLTCFPDFWHFGQDYFKGKLAVKPNMSRQTDMKKMLVSITQLFATLVTSCLIPHKKSEFTWNRSSDSLNDCLKNCIPIIKDTYTVFLELDTPKEMSELLKQLLFELRSYLLDLMVHQLSVQIEELFKQETWTSEPTDYGFTTALPSKYETLVINSAKVIKEVLLQKFSDENMLLKSEDVKRNLQQNMGKALSSFSDTLEMLISRSKSPLKFGSSNASSNPETKMVAPPSHSTCLLLILNNCSFTKEVILPQIQQSLTKLGFPDMSEAVEIARRGIHGIENLTFVKYTEMKYEPVVGQIEQTMYAGRFDWEKCNEPCAVRPYVTRSLLGMIEVIAEVTAVSEKLVISLMAQVVENVCEEFTRLFSCVAKFSENGSLQATLDIAAFQEAISPFLNKNSRAHVNDTLGLIPRSKDLLKGSRRVQALLDDHRKITRLQFLCFDIPNQ</sequence>